<evidence type="ECO:0000313" key="2">
    <source>
        <dbReference type="EMBL" id="KKK80551.1"/>
    </source>
</evidence>
<accession>A0A0F9B7U2</accession>
<gene>
    <name evidence="2" type="ORF">LCGC14_2822350</name>
</gene>
<name>A0A0F9B7U2_9ZZZZ</name>
<keyword evidence="1" id="KW-0812">Transmembrane</keyword>
<protein>
    <submittedName>
        <fullName evidence="2">Uncharacterized protein</fullName>
    </submittedName>
</protein>
<sequence>MTFARHCVEAIASARFSIGTVLKSWVFTVFWVIGISIWINAFDGVISSTEIQIATWIARALSVVMVGSNLLMTFVWLFRRG</sequence>
<proteinExistence type="predicted"/>
<feature type="transmembrane region" description="Helical" evidence="1">
    <location>
        <begin position="21"/>
        <end position="41"/>
    </location>
</feature>
<organism evidence="2">
    <name type="scientific">marine sediment metagenome</name>
    <dbReference type="NCBI Taxonomy" id="412755"/>
    <lineage>
        <taxon>unclassified sequences</taxon>
        <taxon>metagenomes</taxon>
        <taxon>ecological metagenomes</taxon>
    </lineage>
</organism>
<keyword evidence="1" id="KW-0472">Membrane</keyword>
<dbReference type="EMBL" id="LAZR01053529">
    <property type="protein sequence ID" value="KKK80551.1"/>
    <property type="molecule type" value="Genomic_DNA"/>
</dbReference>
<keyword evidence="1" id="KW-1133">Transmembrane helix</keyword>
<evidence type="ECO:0000256" key="1">
    <source>
        <dbReference type="SAM" id="Phobius"/>
    </source>
</evidence>
<feature type="transmembrane region" description="Helical" evidence="1">
    <location>
        <begin position="53"/>
        <end position="78"/>
    </location>
</feature>
<comment type="caution">
    <text evidence="2">The sequence shown here is derived from an EMBL/GenBank/DDBJ whole genome shotgun (WGS) entry which is preliminary data.</text>
</comment>
<dbReference type="AlphaFoldDB" id="A0A0F9B7U2"/>
<reference evidence="2" key="1">
    <citation type="journal article" date="2015" name="Nature">
        <title>Complex archaea that bridge the gap between prokaryotes and eukaryotes.</title>
        <authorList>
            <person name="Spang A."/>
            <person name="Saw J.H."/>
            <person name="Jorgensen S.L."/>
            <person name="Zaremba-Niedzwiedzka K."/>
            <person name="Martijn J."/>
            <person name="Lind A.E."/>
            <person name="van Eijk R."/>
            <person name="Schleper C."/>
            <person name="Guy L."/>
            <person name="Ettema T.J."/>
        </authorList>
    </citation>
    <scope>NUCLEOTIDE SEQUENCE</scope>
</reference>